<evidence type="ECO:0000313" key="1">
    <source>
        <dbReference type="EMBL" id="CAA3016504.1"/>
    </source>
</evidence>
<name>A0A8S0UCV7_OLEEU</name>
<dbReference type="Proteomes" id="UP000594638">
    <property type="component" value="Unassembled WGS sequence"/>
</dbReference>
<sequence length="121" mass="13675">MYRPDLYWNLPKGGRNKNAKQLTWVLLLKAHKAADCLTSIASTFLSLTSVIHHRIASGRTDSIDTAETENPAVKSQFYSYIEVFLWLSLLLLGFEMATYFNGSTVIVPLHFDKSFGNEECV</sequence>
<reference evidence="1 2" key="1">
    <citation type="submission" date="2019-12" db="EMBL/GenBank/DDBJ databases">
        <authorList>
            <person name="Alioto T."/>
            <person name="Alioto T."/>
            <person name="Gomez Garrido J."/>
        </authorList>
    </citation>
    <scope>NUCLEOTIDE SEQUENCE [LARGE SCALE GENOMIC DNA]</scope>
</reference>
<evidence type="ECO:0000313" key="2">
    <source>
        <dbReference type="Proteomes" id="UP000594638"/>
    </source>
</evidence>
<organism evidence="1 2">
    <name type="scientific">Olea europaea subsp. europaea</name>
    <dbReference type="NCBI Taxonomy" id="158383"/>
    <lineage>
        <taxon>Eukaryota</taxon>
        <taxon>Viridiplantae</taxon>
        <taxon>Streptophyta</taxon>
        <taxon>Embryophyta</taxon>
        <taxon>Tracheophyta</taxon>
        <taxon>Spermatophyta</taxon>
        <taxon>Magnoliopsida</taxon>
        <taxon>eudicotyledons</taxon>
        <taxon>Gunneridae</taxon>
        <taxon>Pentapetalae</taxon>
        <taxon>asterids</taxon>
        <taxon>lamiids</taxon>
        <taxon>Lamiales</taxon>
        <taxon>Oleaceae</taxon>
        <taxon>Oleeae</taxon>
        <taxon>Olea</taxon>
    </lineage>
</organism>
<accession>A0A8S0UCV7</accession>
<proteinExistence type="predicted"/>
<gene>
    <name evidence="1" type="ORF">OLEA9_A010552</name>
</gene>
<keyword evidence="2" id="KW-1185">Reference proteome</keyword>
<dbReference type="OrthoDB" id="1707177at2759"/>
<protein>
    <submittedName>
        <fullName evidence="1">Probable xyloglucan glycosyltransferase 12</fullName>
    </submittedName>
</protein>
<dbReference type="AlphaFoldDB" id="A0A8S0UCV7"/>
<comment type="caution">
    <text evidence="1">The sequence shown here is derived from an EMBL/GenBank/DDBJ whole genome shotgun (WGS) entry which is preliminary data.</text>
</comment>
<dbReference type="Gramene" id="OE9A010552T1">
    <property type="protein sequence ID" value="OE9A010552C1"/>
    <property type="gene ID" value="OE9A010552"/>
</dbReference>
<dbReference type="EMBL" id="CACTIH010007623">
    <property type="protein sequence ID" value="CAA3016504.1"/>
    <property type="molecule type" value="Genomic_DNA"/>
</dbReference>